<dbReference type="PANTHER" id="PTHR43689:SF8">
    <property type="entry name" value="ALPHA_BETA-HYDROLASES SUPERFAMILY PROTEIN"/>
    <property type="match status" value="1"/>
</dbReference>
<gene>
    <name evidence="2" type="ORF">CCS01_09840</name>
</gene>
<dbReference type="SUPFAM" id="SSF53474">
    <property type="entry name" value="alpha/beta-Hydrolases"/>
    <property type="match status" value="1"/>
</dbReference>
<dbReference type="PANTHER" id="PTHR43689">
    <property type="entry name" value="HYDROLASE"/>
    <property type="match status" value="1"/>
</dbReference>
<dbReference type="RefSeq" id="WP_104518679.1">
    <property type="nucleotide sequence ID" value="NZ_NHRY01000092.1"/>
</dbReference>
<reference evidence="2 3" key="1">
    <citation type="journal article" date="2018" name="Arch. Microbiol.">
        <title>New insights into the metabolic potential of the phototrophic purple bacterium Rhodopila globiformis DSM 161(T) from its draft genome sequence and evidence for a vanadium-dependent nitrogenase.</title>
        <authorList>
            <person name="Imhoff J.F."/>
            <person name="Rahn T."/>
            <person name="Kunzel S."/>
            <person name="Neulinger S.C."/>
        </authorList>
    </citation>
    <scope>NUCLEOTIDE SEQUENCE [LARGE SCALE GENOMIC DNA]</scope>
    <source>
        <strain evidence="2 3">DSM 161</strain>
    </source>
</reference>
<name>A0A2S6NJ42_RHOGL</name>
<dbReference type="EMBL" id="NHRY01000092">
    <property type="protein sequence ID" value="PPQ34710.1"/>
    <property type="molecule type" value="Genomic_DNA"/>
</dbReference>
<dbReference type="OrthoDB" id="9799612at2"/>
<organism evidence="2 3">
    <name type="scientific">Rhodopila globiformis</name>
    <name type="common">Rhodopseudomonas globiformis</name>
    <dbReference type="NCBI Taxonomy" id="1071"/>
    <lineage>
        <taxon>Bacteria</taxon>
        <taxon>Pseudomonadati</taxon>
        <taxon>Pseudomonadota</taxon>
        <taxon>Alphaproteobacteria</taxon>
        <taxon>Acetobacterales</taxon>
        <taxon>Acetobacteraceae</taxon>
        <taxon>Rhodopila</taxon>
    </lineage>
</organism>
<protein>
    <submittedName>
        <fullName evidence="2">Alpha/beta hydrolase</fullName>
    </submittedName>
</protein>
<feature type="domain" description="AB hydrolase-1" evidence="1">
    <location>
        <begin position="42"/>
        <end position="282"/>
    </location>
</feature>
<comment type="caution">
    <text evidence="2">The sequence shown here is derived from an EMBL/GenBank/DDBJ whole genome shotgun (WGS) entry which is preliminary data.</text>
</comment>
<keyword evidence="3" id="KW-1185">Reference proteome</keyword>
<evidence type="ECO:0000313" key="2">
    <source>
        <dbReference type="EMBL" id="PPQ34710.1"/>
    </source>
</evidence>
<dbReference type="Gene3D" id="3.40.50.1820">
    <property type="entry name" value="alpha/beta hydrolase"/>
    <property type="match status" value="1"/>
</dbReference>
<dbReference type="InterPro" id="IPR029058">
    <property type="entry name" value="AB_hydrolase_fold"/>
</dbReference>
<dbReference type="PRINTS" id="PR00111">
    <property type="entry name" value="ABHYDROLASE"/>
</dbReference>
<keyword evidence="2" id="KW-0378">Hydrolase</keyword>
<dbReference type="InterPro" id="IPR017497">
    <property type="entry name" value="BchO"/>
</dbReference>
<sequence>MTYHLSWDRDGRDWPHREASRFIEAAGLRWHVQIMGQGPAALLLHGTGASTHSFRDLAPLLAQRYTVVMPDLPGHGFTATPATSEGFTLPGVSAGIAALLDSLHMRPVIAVGHSAGAAIAIRMALDGLIDPRVIISLNGALLPYPIPSSGIVAAAARAVWSSPLTARAFAFMAGADSTVERMLRGTGSTIDSAGKRYYGRLASNPGHVAAAMALMANWDLHPLLRDIPTLKPHLVLVSGSKDGMVPPSEAYRIRSVVPNAELIPLRGLGHLAHEERPGEIAALVERMVPHETAG</sequence>
<dbReference type="NCBIfam" id="TIGR03056">
    <property type="entry name" value="bchO_mg_che_rel"/>
    <property type="match status" value="1"/>
</dbReference>
<accession>A0A2S6NJ42</accession>
<evidence type="ECO:0000259" key="1">
    <source>
        <dbReference type="Pfam" id="PF12697"/>
    </source>
</evidence>
<dbReference type="Pfam" id="PF12697">
    <property type="entry name" value="Abhydrolase_6"/>
    <property type="match status" value="1"/>
</dbReference>
<evidence type="ECO:0000313" key="3">
    <source>
        <dbReference type="Proteomes" id="UP000239724"/>
    </source>
</evidence>
<dbReference type="InterPro" id="IPR000073">
    <property type="entry name" value="AB_hydrolase_1"/>
</dbReference>
<dbReference type="Proteomes" id="UP000239724">
    <property type="component" value="Unassembled WGS sequence"/>
</dbReference>
<dbReference type="GO" id="GO:0016787">
    <property type="term" value="F:hydrolase activity"/>
    <property type="evidence" value="ECO:0007669"/>
    <property type="project" value="UniProtKB-KW"/>
</dbReference>
<dbReference type="AlphaFoldDB" id="A0A2S6NJ42"/>
<proteinExistence type="predicted"/>